<evidence type="ECO:0000313" key="2">
    <source>
        <dbReference type="EMBL" id="QTA83712.1"/>
    </source>
</evidence>
<dbReference type="SUPFAM" id="SSF50341">
    <property type="entry name" value="CheW-like"/>
    <property type="match status" value="1"/>
</dbReference>
<reference evidence="2" key="1">
    <citation type="journal article" date="2021" name="Microb. Physiol.">
        <title>Proteogenomic Insights into the Physiology of Marine, Sulfate-Reducing, Filamentous Desulfonema limicola and Desulfonema magnum.</title>
        <authorList>
            <person name="Schnaars V."/>
            <person name="Wohlbrand L."/>
            <person name="Scheve S."/>
            <person name="Hinrichs C."/>
            <person name="Reinhardt R."/>
            <person name="Rabus R."/>
        </authorList>
    </citation>
    <scope>NUCLEOTIDE SEQUENCE</scope>
    <source>
        <strain evidence="2">5ac10</strain>
    </source>
</reference>
<feature type="domain" description="CheW-like" evidence="1">
    <location>
        <begin position="15"/>
        <end position="161"/>
    </location>
</feature>
<dbReference type="PROSITE" id="PS50851">
    <property type="entry name" value="CHEW"/>
    <property type="match status" value="1"/>
</dbReference>
<sequence>MTQTIKDNKHVFEQKRQFCTFILEDQLFGVNILDVKEINATTEFTPIFHAPPEIKGYVNIRGQIHLIIDLRLLMGYKIRDIDKSSRLVLFKPSIGENFGVLVDKIGDVVNVDETQIEERSGSNSSPGQPPSARDQALNNLASFVCKLEDQLLVILDAKKLL</sequence>
<dbReference type="InterPro" id="IPR039315">
    <property type="entry name" value="CheW"/>
</dbReference>
<dbReference type="AlphaFoldDB" id="A0A975GJP3"/>
<dbReference type="SMART" id="SM00260">
    <property type="entry name" value="CheW"/>
    <property type="match status" value="1"/>
</dbReference>
<protein>
    <submittedName>
        <fullName evidence="2">Chemotaxis protein, CheW/CheV-like</fullName>
    </submittedName>
</protein>
<dbReference type="PANTHER" id="PTHR22617">
    <property type="entry name" value="CHEMOTAXIS SENSOR HISTIDINE KINASE-RELATED"/>
    <property type="match status" value="1"/>
</dbReference>
<name>A0A975GJP3_9BACT</name>
<dbReference type="KEGG" id="dli:dnl_61270"/>
<dbReference type="GO" id="GO:0005829">
    <property type="term" value="C:cytosol"/>
    <property type="evidence" value="ECO:0007669"/>
    <property type="project" value="TreeGrafter"/>
</dbReference>
<dbReference type="Gene3D" id="2.40.50.180">
    <property type="entry name" value="CheA-289, Domain 4"/>
    <property type="match status" value="1"/>
</dbReference>
<proteinExistence type="predicted"/>
<dbReference type="RefSeq" id="WP_207689516.1">
    <property type="nucleotide sequence ID" value="NZ_CP061799.1"/>
</dbReference>
<dbReference type="Proteomes" id="UP000663720">
    <property type="component" value="Chromosome"/>
</dbReference>
<evidence type="ECO:0000313" key="3">
    <source>
        <dbReference type="Proteomes" id="UP000663720"/>
    </source>
</evidence>
<dbReference type="GO" id="GO:0007165">
    <property type="term" value="P:signal transduction"/>
    <property type="evidence" value="ECO:0007669"/>
    <property type="project" value="InterPro"/>
</dbReference>
<dbReference type="Gene3D" id="2.30.30.40">
    <property type="entry name" value="SH3 Domains"/>
    <property type="match status" value="1"/>
</dbReference>
<keyword evidence="3" id="KW-1185">Reference proteome</keyword>
<dbReference type="InterPro" id="IPR036061">
    <property type="entry name" value="CheW-like_dom_sf"/>
</dbReference>
<dbReference type="GO" id="GO:0006935">
    <property type="term" value="P:chemotaxis"/>
    <property type="evidence" value="ECO:0007669"/>
    <property type="project" value="InterPro"/>
</dbReference>
<dbReference type="InterPro" id="IPR002545">
    <property type="entry name" value="CheW-lke_dom"/>
</dbReference>
<organism evidence="2 3">
    <name type="scientific">Desulfonema limicola</name>
    <dbReference type="NCBI Taxonomy" id="45656"/>
    <lineage>
        <taxon>Bacteria</taxon>
        <taxon>Pseudomonadati</taxon>
        <taxon>Thermodesulfobacteriota</taxon>
        <taxon>Desulfobacteria</taxon>
        <taxon>Desulfobacterales</taxon>
        <taxon>Desulfococcaceae</taxon>
        <taxon>Desulfonema</taxon>
    </lineage>
</organism>
<gene>
    <name evidence="2" type="ORF">dnl_61270</name>
</gene>
<dbReference type="EMBL" id="CP061799">
    <property type="protein sequence ID" value="QTA83712.1"/>
    <property type="molecule type" value="Genomic_DNA"/>
</dbReference>
<accession>A0A975GJP3</accession>
<evidence type="ECO:0000259" key="1">
    <source>
        <dbReference type="PROSITE" id="PS50851"/>
    </source>
</evidence>
<dbReference type="PANTHER" id="PTHR22617:SF23">
    <property type="entry name" value="CHEMOTAXIS PROTEIN CHEW"/>
    <property type="match status" value="1"/>
</dbReference>
<dbReference type="Pfam" id="PF01584">
    <property type="entry name" value="CheW"/>
    <property type="match status" value="1"/>
</dbReference>